<dbReference type="EMBL" id="CCKQ01012463">
    <property type="protein sequence ID" value="CDW84082.1"/>
    <property type="molecule type" value="Genomic_DNA"/>
</dbReference>
<protein>
    <submittedName>
        <fullName evidence="1">Uncharacterized protein</fullName>
    </submittedName>
</protein>
<organism evidence="1 2">
    <name type="scientific">Stylonychia lemnae</name>
    <name type="common">Ciliate</name>
    <dbReference type="NCBI Taxonomy" id="5949"/>
    <lineage>
        <taxon>Eukaryota</taxon>
        <taxon>Sar</taxon>
        <taxon>Alveolata</taxon>
        <taxon>Ciliophora</taxon>
        <taxon>Intramacronucleata</taxon>
        <taxon>Spirotrichea</taxon>
        <taxon>Stichotrichia</taxon>
        <taxon>Sporadotrichida</taxon>
        <taxon>Oxytrichidae</taxon>
        <taxon>Stylonychinae</taxon>
        <taxon>Stylonychia</taxon>
    </lineage>
</organism>
<dbReference type="AlphaFoldDB" id="A0A078AS95"/>
<dbReference type="OrthoDB" id="10550890at2759"/>
<evidence type="ECO:0000313" key="2">
    <source>
        <dbReference type="Proteomes" id="UP000039865"/>
    </source>
</evidence>
<dbReference type="SUPFAM" id="SSF144122">
    <property type="entry name" value="Tim10-like"/>
    <property type="match status" value="1"/>
</dbReference>
<sequence length="133" mass="15336">MVGRGDNSEKPYAYMRDTENTMLYSPLDHHGGKFLGSWNKLINMKNNLLYEDKEKYFYEYQARHTAKLQVGSVPVCFGKCIKDVEATGGLTGEEKNCVRECYLKRVSAKDDLNLMLQQRYAGDYIKGLKDNYV</sequence>
<accession>A0A078AS95</accession>
<dbReference type="Proteomes" id="UP000039865">
    <property type="component" value="Unassembled WGS sequence"/>
</dbReference>
<keyword evidence="2" id="KW-1185">Reference proteome</keyword>
<gene>
    <name evidence="1" type="primary">Contig15530.g16550</name>
    <name evidence="1" type="ORF">STYLEM_13139</name>
</gene>
<reference evidence="1 2" key="1">
    <citation type="submission" date="2014-06" db="EMBL/GenBank/DDBJ databases">
        <authorList>
            <person name="Swart Estienne"/>
        </authorList>
    </citation>
    <scope>NUCLEOTIDE SEQUENCE [LARGE SCALE GENOMIC DNA]</scope>
    <source>
        <strain evidence="1 2">130c</strain>
    </source>
</reference>
<proteinExistence type="predicted"/>
<name>A0A078AS95_STYLE</name>
<dbReference type="InParanoid" id="A0A078AS95"/>
<dbReference type="InterPro" id="IPR035427">
    <property type="entry name" value="Tim10-like_dom_sf"/>
</dbReference>
<evidence type="ECO:0000313" key="1">
    <source>
        <dbReference type="EMBL" id="CDW84082.1"/>
    </source>
</evidence>